<reference evidence="2 3" key="1">
    <citation type="submission" date="2022-11" db="UniProtKB">
        <authorList>
            <consortium name="WormBaseParasite"/>
        </authorList>
    </citation>
    <scope>IDENTIFICATION</scope>
</reference>
<dbReference type="WBParaSite" id="Gr19_v10_g11545.t1">
    <property type="protein sequence ID" value="Gr19_v10_g11545.t1"/>
    <property type="gene ID" value="Gr19_v10_g11545"/>
</dbReference>
<organism evidence="1 2">
    <name type="scientific">Globodera rostochiensis</name>
    <name type="common">Golden nematode worm</name>
    <name type="synonym">Heterodera rostochiensis</name>
    <dbReference type="NCBI Taxonomy" id="31243"/>
    <lineage>
        <taxon>Eukaryota</taxon>
        <taxon>Metazoa</taxon>
        <taxon>Ecdysozoa</taxon>
        <taxon>Nematoda</taxon>
        <taxon>Chromadorea</taxon>
        <taxon>Rhabditida</taxon>
        <taxon>Tylenchina</taxon>
        <taxon>Tylenchomorpha</taxon>
        <taxon>Tylenchoidea</taxon>
        <taxon>Heteroderidae</taxon>
        <taxon>Heteroderinae</taxon>
        <taxon>Globodera</taxon>
    </lineage>
</organism>
<protein>
    <submittedName>
        <fullName evidence="2 3">Secreted protein</fullName>
    </submittedName>
</protein>
<proteinExistence type="predicted"/>
<dbReference type="WBParaSite" id="Gr19_v10_g12773.t1">
    <property type="protein sequence ID" value="Gr19_v10_g12773.t1"/>
    <property type="gene ID" value="Gr19_v10_g12773"/>
</dbReference>
<dbReference type="AlphaFoldDB" id="A0A914GVE3"/>
<evidence type="ECO:0000313" key="2">
    <source>
        <dbReference type="WBParaSite" id="Gr19_v10_g11545.t1"/>
    </source>
</evidence>
<dbReference type="Proteomes" id="UP000887572">
    <property type="component" value="Unplaced"/>
</dbReference>
<accession>A0A914GVE3</accession>
<evidence type="ECO:0000313" key="3">
    <source>
        <dbReference type="WBParaSite" id="Gr19_v10_g12773.t1"/>
    </source>
</evidence>
<name>A0A914GVE3_GLORO</name>
<sequence length="80" mass="8980">MAALPAVARASLTLTSLAAHLQRVRTVQLPWELSLNTLELLSKAYSNPLWVKGQSLVLLWRTDRIRPGSNFISTRPVERV</sequence>
<keyword evidence="1" id="KW-1185">Reference proteome</keyword>
<evidence type="ECO:0000313" key="1">
    <source>
        <dbReference type="Proteomes" id="UP000887572"/>
    </source>
</evidence>